<name>D8PFU8_9BACT</name>
<protein>
    <submittedName>
        <fullName evidence="3">Putative Phosphate ABC transporter, periplasmic phosphate-binding protein</fullName>
    </submittedName>
</protein>
<organism evidence="3 4">
    <name type="scientific">Nitrospira defluvii</name>
    <dbReference type="NCBI Taxonomy" id="330214"/>
    <lineage>
        <taxon>Bacteria</taxon>
        <taxon>Pseudomonadati</taxon>
        <taxon>Nitrospirota</taxon>
        <taxon>Nitrospiria</taxon>
        <taxon>Nitrospirales</taxon>
        <taxon>Nitrospiraceae</taxon>
        <taxon>Nitrospira</taxon>
    </lineage>
</organism>
<evidence type="ECO:0000313" key="3">
    <source>
        <dbReference type="EMBL" id="CBK42135.1"/>
    </source>
</evidence>
<proteinExistence type="predicted"/>
<keyword evidence="1" id="KW-0732">Signal</keyword>
<dbReference type="InterPro" id="IPR024370">
    <property type="entry name" value="PBP_domain"/>
</dbReference>
<keyword evidence="4" id="KW-1185">Reference proteome</keyword>
<dbReference type="STRING" id="330214.NIDE2425"/>
<accession>D8PFU8</accession>
<dbReference type="KEGG" id="nde:NIDE2425"/>
<dbReference type="PANTHER" id="PTHR30570:SF6">
    <property type="entry name" value="PHOSPHATE-BINDING PROTEIN PSTS"/>
    <property type="match status" value="1"/>
</dbReference>
<dbReference type="OrthoDB" id="9765713at2"/>
<dbReference type="HOGENOM" id="CLU_026228_6_0_0"/>
<sequence length="371" mass="40319">MVSSDNTQKTPFTRQAMSGIRIAFAALVLVLGGFDRTQAEQSGPFAGVVVDSSLERYSPKSQVAGGFRVQGSDTMHALMRRLVSDFQARQPKVAIDLKSGGSAKAIAEFIEPPQPGRIVVKEERAKQILLVSSSRELLDTEKKQFSTARGYEPLAIPIAIDAVALYVHKDNPLTRLTLDQADAIFSMARQRGYKKDITVWGDLGLGQGWETAPIQSYGRDRKSGTRAFFQEHVLAGGEFKPTLHEEPGAASVILALSRDQLGIGYSGIGLQTSSVRILPLAEIEGLPPITPSAATVADQSYPLRRLLYLYLDKEPGTPLSPAVQEFLAFVKSREGQESVVRAGFYPLPMDQVEKLSVALGFLPHTPAPAKE</sequence>
<dbReference type="InterPro" id="IPR050811">
    <property type="entry name" value="Phosphate_ABC_transporter"/>
</dbReference>
<dbReference type="Pfam" id="PF12849">
    <property type="entry name" value="PBP_like_2"/>
    <property type="match status" value="1"/>
</dbReference>
<dbReference type="Proteomes" id="UP000001660">
    <property type="component" value="Chromosome"/>
</dbReference>
<dbReference type="PANTHER" id="PTHR30570">
    <property type="entry name" value="PERIPLASMIC PHOSPHATE BINDING COMPONENT OF PHOSPHATE ABC TRANSPORTER"/>
    <property type="match status" value="1"/>
</dbReference>
<dbReference type="eggNOG" id="COG0226">
    <property type="taxonomic scope" value="Bacteria"/>
</dbReference>
<evidence type="ECO:0000313" key="4">
    <source>
        <dbReference type="Proteomes" id="UP000001660"/>
    </source>
</evidence>
<reference evidence="3 4" key="1">
    <citation type="journal article" date="2010" name="Proc. Natl. Acad. Sci. U.S.A.">
        <title>A Nitrospira metagenome illuminates the physiology and evolution of globally important nitrite-oxidizing bacteria.</title>
        <authorList>
            <person name="Lucker S."/>
            <person name="Wagner M."/>
            <person name="Maixner F."/>
            <person name="Pelletier E."/>
            <person name="Koch H."/>
            <person name="Vacherie B."/>
            <person name="Rattei T."/>
            <person name="Sinninghe Damste J."/>
            <person name="Spieck E."/>
            <person name="Le Paslier D."/>
            <person name="Daims H."/>
        </authorList>
    </citation>
    <scope>NUCLEOTIDE SEQUENCE [LARGE SCALE GENOMIC DNA]</scope>
</reference>
<gene>
    <name evidence="3" type="ORF">NIDE2425</name>
</gene>
<evidence type="ECO:0000259" key="2">
    <source>
        <dbReference type="Pfam" id="PF12849"/>
    </source>
</evidence>
<dbReference type="Gene3D" id="3.40.190.10">
    <property type="entry name" value="Periplasmic binding protein-like II"/>
    <property type="match status" value="2"/>
</dbReference>
<dbReference type="AlphaFoldDB" id="D8PFU8"/>
<evidence type="ECO:0000256" key="1">
    <source>
        <dbReference type="ARBA" id="ARBA00022729"/>
    </source>
</evidence>
<dbReference type="SUPFAM" id="SSF53850">
    <property type="entry name" value="Periplasmic binding protein-like II"/>
    <property type="match status" value="1"/>
</dbReference>
<dbReference type="EMBL" id="FP929003">
    <property type="protein sequence ID" value="CBK42135.1"/>
    <property type="molecule type" value="Genomic_DNA"/>
</dbReference>
<feature type="domain" description="PBP" evidence="2">
    <location>
        <begin position="60"/>
        <end position="334"/>
    </location>
</feature>
<dbReference type="CDD" id="cd13566">
    <property type="entry name" value="PBP2_phosphate"/>
    <property type="match status" value="1"/>
</dbReference>